<organism evidence="2 3">
    <name type="scientific">Saccharopolyspora gregorii</name>
    <dbReference type="NCBI Taxonomy" id="33914"/>
    <lineage>
        <taxon>Bacteria</taxon>
        <taxon>Bacillati</taxon>
        <taxon>Actinomycetota</taxon>
        <taxon>Actinomycetes</taxon>
        <taxon>Pseudonocardiales</taxon>
        <taxon>Pseudonocardiaceae</taxon>
        <taxon>Saccharopolyspora</taxon>
    </lineage>
</organism>
<gene>
    <name evidence="2" type="ORF">GCM10020366_45790</name>
</gene>
<name>A0ABP6RV23_9PSEU</name>
<dbReference type="EMBL" id="BAAAYK010000038">
    <property type="protein sequence ID" value="GAA3361521.1"/>
    <property type="molecule type" value="Genomic_DNA"/>
</dbReference>
<feature type="compositionally biased region" description="Basic and acidic residues" evidence="1">
    <location>
        <begin position="29"/>
        <end position="39"/>
    </location>
</feature>
<keyword evidence="3" id="KW-1185">Reference proteome</keyword>
<evidence type="ECO:0000313" key="3">
    <source>
        <dbReference type="Proteomes" id="UP001500483"/>
    </source>
</evidence>
<evidence type="ECO:0000256" key="1">
    <source>
        <dbReference type="SAM" id="MobiDB-lite"/>
    </source>
</evidence>
<proteinExistence type="predicted"/>
<comment type="caution">
    <text evidence="2">The sequence shown here is derived from an EMBL/GenBank/DDBJ whole genome shotgun (WGS) entry which is preliminary data.</text>
</comment>
<feature type="region of interest" description="Disordered" evidence="1">
    <location>
        <begin position="1"/>
        <end position="39"/>
    </location>
</feature>
<reference evidence="3" key="1">
    <citation type="journal article" date="2019" name="Int. J. Syst. Evol. Microbiol.">
        <title>The Global Catalogue of Microorganisms (GCM) 10K type strain sequencing project: providing services to taxonomists for standard genome sequencing and annotation.</title>
        <authorList>
            <consortium name="The Broad Institute Genomics Platform"/>
            <consortium name="The Broad Institute Genome Sequencing Center for Infectious Disease"/>
            <person name="Wu L."/>
            <person name="Ma J."/>
        </authorList>
    </citation>
    <scope>NUCLEOTIDE SEQUENCE [LARGE SCALE GENOMIC DNA]</scope>
    <source>
        <strain evidence="3">JCM 9687</strain>
    </source>
</reference>
<dbReference type="Proteomes" id="UP001500483">
    <property type="component" value="Unassembled WGS sequence"/>
</dbReference>
<accession>A0ABP6RV23</accession>
<feature type="region of interest" description="Disordered" evidence="1">
    <location>
        <begin position="64"/>
        <end position="104"/>
    </location>
</feature>
<feature type="compositionally biased region" description="Basic and acidic residues" evidence="1">
    <location>
        <begin position="1"/>
        <end position="13"/>
    </location>
</feature>
<feature type="compositionally biased region" description="Basic and acidic residues" evidence="1">
    <location>
        <begin position="91"/>
        <end position="101"/>
    </location>
</feature>
<sequence>MEVVDQMRGERPDAAGTGTTSAGTGGSADESRATGSGRDRMAEEFRLLLDAAAGRAEEYLRGLGGAEHAEHAGTDDLGTGGGPAPGGPAPGERDGVREDRAGPSCGWCPVCAIASLLRGERPELTSRLADQLAGLLDLLRESAEPRPAGAAAPPPEPAEPAPSKVQRIDVRRVRGRTAAQAASGGAEC</sequence>
<protein>
    <submittedName>
        <fullName evidence="2">Uncharacterized protein</fullName>
    </submittedName>
</protein>
<feature type="region of interest" description="Disordered" evidence="1">
    <location>
        <begin position="140"/>
        <end position="188"/>
    </location>
</feature>
<evidence type="ECO:0000313" key="2">
    <source>
        <dbReference type="EMBL" id="GAA3361521.1"/>
    </source>
</evidence>